<keyword evidence="1" id="KW-0472">Membrane</keyword>
<dbReference type="Proteomes" id="UP001189624">
    <property type="component" value="Chromosome 8"/>
</dbReference>
<keyword evidence="2" id="KW-0732">Signal</keyword>
<protein>
    <submittedName>
        <fullName evidence="3">Uncharacterized protein</fullName>
    </submittedName>
</protein>
<keyword evidence="4" id="KW-1185">Reference proteome</keyword>
<evidence type="ECO:0000313" key="3">
    <source>
        <dbReference type="EMBL" id="CAJ1970871.1"/>
    </source>
</evidence>
<keyword evidence="1" id="KW-0812">Transmembrane</keyword>
<feature type="signal peptide" evidence="2">
    <location>
        <begin position="1"/>
        <end position="26"/>
    </location>
</feature>
<reference evidence="3" key="1">
    <citation type="submission" date="2023-10" db="EMBL/GenBank/DDBJ databases">
        <authorList>
            <person name="Domelevo Entfellner J.-B."/>
        </authorList>
    </citation>
    <scope>NUCLEOTIDE SEQUENCE</scope>
</reference>
<name>A0AA86SQY3_9FABA</name>
<evidence type="ECO:0000256" key="1">
    <source>
        <dbReference type="SAM" id="Phobius"/>
    </source>
</evidence>
<organism evidence="3 4">
    <name type="scientific">Sphenostylis stenocarpa</name>
    <dbReference type="NCBI Taxonomy" id="92480"/>
    <lineage>
        <taxon>Eukaryota</taxon>
        <taxon>Viridiplantae</taxon>
        <taxon>Streptophyta</taxon>
        <taxon>Embryophyta</taxon>
        <taxon>Tracheophyta</taxon>
        <taxon>Spermatophyta</taxon>
        <taxon>Magnoliopsida</taxon>
        <taxon>eudicotyledons</taxon>
        <taxon>Gunneridae</taxon>
        <taxon>Pentapetalae</taxon>
        <taxon>rosids</taxon>
        <taxon>fabids</taxon>
        <taxon>Fabales</taxon>
        <taxon>Fabaceae</taxon>
        <taxon>Papilionoideae</taxon>
        <taxon>50 kb inversion clade</taxon>
        <taxon>NPAAA clade</taxon>
        <taxon>indigoferoid/millettioid clade</taxon>
        <taxon>Phaseoleae</taxon>
        <taxon>Sphenostylis</taxon>
    </lineage>
</organism>
<evidence type="ECO:0000313" key="4">
    <source>
        <dbReference type="Proteomes" id="UP001189624"/>
    </source>
</evidence>
<dbReference type="Gramene" id="rna-AYBTSS11_LOCUS22864">
    <property type="protein sequence ID" value="CAJ1970871.1"/>
    <property type="gene ID" value="gene-AYBTSS11_LOCUS22864"/>
</dbReference>
<evidence type="ECO:0000256" key="2">
    <source>
        <dbReference type="SAM" id="SignalP"/>
    </source>
</evidence>
<feature type="chain" id="PRO_5041679974" evidence="2">
    <location>
        <begin position="27"/>
        <end position="112"/>
    </location>
</feature>
<dbReference type="AlphaFoldDB" id="A0AA86SQY3"/>
<sequence>MMWTKSLVRKSMCILILLSMSALAATDLVEGQHRRLLQVPGDAAEEDHHFQISDIFKRLDIIMVVIISVIVLTIVSFFLYRFHRLRFKKEPRASPQEPMAFISTRMVLYNLD</sequence>
<feature type="transmembrane region" description="Helical" evidence="1">
    <location>
        <begin position="61"/>
        <end position="82"/>
    </location>
</feature>
<gene>
    <name evidence="3" type="ORF">AYBTSS11_LOCUS22864</name>
</gene>
<accession>A0AA86SQY3</accession>
<keyword evidence="1" id="KW-1133">Transmembrane helix</keyword>
<proteinExistence type="predicted"/>
<dbReference type="EMBL" id="OY731405">
    <property type="protein sequence ID" value="CAJ1970871.1"/>
    <property type="molecule type" value="Genomic_DNA"/>
</dbReference>